<dbReference type="EMBL" id="ABEU02000009">
    <property type="protein sequence ID" value="PNR48358.1"/>
    <property type="molecule type" value="Genomic_DNA"/>
</dbReference>
<evidence type="ECO:0000313" key="2">
    <source>
        <dbReference type="EnsemblPlants" id="PAC:32911523.CDS.1"/>
    </source>
</evidence>
<dbReference type="EnsemblPlants" id="Pp3c9_17700V3.2">
    <property type="protein sequence ID" value="PAC:32911524.CDS.1"/>
    <property type="gene ID" value="Pp3c9_17700"/>
</dbReference>
<protein>
    <submittedName>
        <fullName evidence="1 2">Uncharacterized protein</fullName>
    </submittedName>
</protein>
<dbReference type="EnsemblPlants" id="Pp3c9_17700V3.1">
    <property type="protein sequence ID" value="PAC:32911523.CDS.1"/>
    <property type="gene ID" value="Pp3c9_17700"/>
</dbReference>
<accession>A0A2K1K3K8</accession>
<name>A0A2K1K3K8_PHYPA</name>
<evidence type="ECO:0000313" key="3">
    <source>
        <dbReference type="Proteomes" id="UP000006727"/>
    </source>
</evidence>
<reference evidence="1 3" key="1">
    <citation type="journal article" date="2008" name="Science">
        <title>The Physcomitrella genome reveals evolutionary insights into the conquest of land by plants.</title>
        <authorList>
            <person name="Rensing S."/>
            <person name="Lang D."/>
            <person name="Zimmer A."/>
            <person name="Terry A."/>
            <person name="Salamov A."/>
            <person name="Shapiro H."/>
            <person name="Nishiyama T."/>
            <person name="Perroud P.-F."/>
            <person name="Lindquist E."/>
            <person name="Kamisugi Y."/>
            <person name="Tanahashi T."/>
            <person name="Sakakibara K."/>
            <person name="Fujita T."/>
            <person name="Oishi K."/>
            <person name="Shin-I T."/>
            <person name="Kuroki Y."/>
            <person name="Toyoda A."/>
            <person name="Suzuki Y."/>
            <person name="Hashimoto A."/>
            <person name="Yamaguchi K."/>
            <person name="Sugano A."/>
            <person name="Kohara Y."/>
            <person name="Fujiyama A."/>
            <person name="Anterola A."/>
            <person name="Aoki S."/>
            <person name="Ashton N."/>
            <person name="Barbazuk W.B."/>
            <person name="Barker E."/>
            <person name="Bennetzen J."/>
            <person name="Bezanilla M."/>
            <person name="Blankenship R."/>
            <person name="Cho S.H."/>
            <person name="Dutcher S."/>
            <person name="Estelle M."/>
            <person name="Fawcett J.A."/>
            <person name="Gundlach H."/>
            <person name="Hanada K."/>
            <person name="Heyl A."/>
            <person name="Hicks K.A."/>
            <person name="Hugh J."/>
            <person name="Lohr M."/>
            <person name="Mayer K."/>
            <person name="Melkozernov A."/>
            <person name="Murata T."/>
            <person name="Nelson D."/>
            <person name="Pils B."/>
            <person name="Prigge M."/>
            <person name="Reiss B."/>
            <person name="Renner T."/>
            <person name="Rombauts S."/>
            <person name="Rushton P."/>
            <person name="Sanderfoot A."/>
            <person name="Schween G."/>
            <person name="Shiu S.-H."/>
            <person name="Stueber K."/>
            <person name="Theodoulou F.L."/>
            <person name="Tu H."/>
            <person name="Van de Peer Y."/>
            <person name="Verrier P.J."/>
            <person name="Waters E."/>
            <person name="Wood A."/>
            <person name="Yang L."/>
            <person name="Cove D."/>
            <person name="Cuming A."/>
            <person name="Hasebe M."/>
            <person name="Lucas S."/>
            <person name="Mishler D.B."/>
            <person name="Reski R."/>
            <person name="Grigoriev I."/>
            <person name="Quatrano R.S."/>
            <person name="Boore J.L."/>
        </authorList>
    </citation>
    <scope>NUCLEOTIDE SEQUENCE [LARGE SCALE GENOMIC DNA]</scope>
    <source>
        <strain evidence="2 3">cv. Gransden 2004</strain>
    </source>
</reference>
<dbReference type="InParanoid" id="A0A2K1K3K8"/>
<organism evidence="1">
    <name type="scientific">Physcomitrium patens</name>
    <name type="common">Spreading-leaved earth moss</name>
    <name type="synonym">Physcomitrella patens</name>
    <dbReference type="NCBI Taxonomy" id="3218"/>
    <lineage>
        <taxon>Eukaryota</taxon>
        <taxon>Viridiplantae</taxon>
        <taxon>Streptophyta</taxon>
        <taxon>Embryophyta</taxon>
        <taxon>Bryophyta</taxon>
        <taxon>Bryophytina</taxon>
        <taxon>Bryopsida</taxon>
        <taxon>Funariidae</taxon>
        <taxon>Funariales</taxon>
        <taxon>Funariaceae</taxon>
        <taxon>Physcomitrium</taxon>
    </lineage>
</organism>
<evidence type="ECO:0000313" key="1">
    <source>
        <dbReference type="EMBL" id="PNR48358.1"/>
    </source>
</evidence>
<reference evidence="1 3" key="2">
    <citation type="journal article" date="2018" name="Plant J.">
        <title>The Physcomitrella patens chromosome-scale assembly reveals moss genome structure and evolution.</title>
        <authorList>
            <person name="Lang D."/>
            <person name="Ullrich K.K."/>
            <person name="Murat F."/>
            <person name="Fuchs J."/>
            <person name="Jenkins J."/>
            <person name="Haas F.B."/>
            <person name="Piednoel M."/>
            <person name="Gundlach H."/>
            <person name="Van Bel M."/>
            <person name="Meyberg R."/>
            <person name="Vives C."/>
            <person name="Morata J."/>
            <person name="Symeonidi A."/>
            <person name="Hiss M."/>
            <person name="Muchero W."/>
            <person name="Kamisugi Y."/>
            <person name="Saleh O."/>
            <person name="Blanc G."/>
            <person name="Decker E.L."/>
            <person name="van Gessel N."/>
            <person name="Grimwood J."/>
            <person name="Hayes R.D."/>
            <person name="Graham S.W."/>
            <person name="Gunter L.E."/>
            <person name="McDaniel S.F."/>
            <person name="Hoernstein S.N.W."/>
            <person name="Larsson A."/>
            <person name="Li F.W."/>
            <person name="Perroud P.F."/>
            <person name="Phillips J."/>
            <person name="Ranjan P."/>
            <person name="Rokshar D.S."/>
            <person name="Rothfels C.J."/>
            <person name="Schneider L."/>
            <person name="Shu S."/>
            <person name="Stevenson D.W."/>
            <person name="Thummler F."/>
            <person name="Tillich M."/>
            <person name="Villarreal Aguilar J.C."/>
            <person name="Widiez T."/>
            <person name="Wong G.K."/>
            <person name="Wymore A."/>
            <person name="Zhang Y."/>
            <person name="Zimmer A.D."/>
            <person name="Quatrano R.S."/>
            <person name="Mayer K.F.X."/>
            <person name="Goodstein D."/>
            <person name="Casacuberta J.M."/>
            <person name="Vandepoele K."/>
            <person name="Reski R."/>
            <person name="Cuming A.C."/>
            <person name="Tuskan G.A."/>
            <person name="Maumus F."/>
            <person name="Salse J."/>
            <person name="Schmutz J."/>
            <person name="Rensing S.A."/>
        </authorList>
    </citation>
    <scope>NUCLEOTIDE SEQUENCE [LARGE SCALE GENOMIC DNA]</scope>
    <source>
        <strain evidence="2 3">cv. Gransden 2004</strain>
    </source>
</reference>
<sequence length="72" mass="8752">MLLVLVVAKLCFLEELHHMCREELWRAIGAFEVFYLLQPSYIDIFCALLSFFWDKVYTLYLRLGHYITRYNL</sequence>
<gene>
    <name evidence="1" type="ORF">PHYPA_012834</name>
</gene>
<dbReference type="Proteomes" id="UP000006727">
    <property type="component" value="Chromosome 9"/>
</dbReference>
<reference evidence="2" key="3">
    <citation type="submission" date="2020-12" db="UniProtKB">
        <authorList>
            <consortium name="EnsemblPlants"/>
        </authorList>
    </citation>
    <scope>IDENTIFICATION</scope>
</reference>
<dbReference type="Gramene" id="Pp3c9_17700V3.2">
    <property type="protein sequence ID" value="PAC:32911524.CDS.1"/>
    <property type="gene ID" value="Pp3c9_17700"/>
</dbReference>
<dbReference type="PaxDb" id="3218-PP1S78_2V6.1"/>
<dbReference type="AlphaFoldDB" id="A0A2K1K3K8"/>
<proteinExistence type="predicted"/>
<dbReference type="Gramene" id="Pp3c9_17700V3.1">
    <property type="protein sequence ID" value="PAC:32911523.CDS.1"/>
    <property type="gene ID" value="Pp3c9_17700"/>
</dbReference>
<keyword evidence="3" id="KW-1185">Reference proteome</keyword>